<feature type="compositionally biased region" description="Basic residues" evidence="1">
    <location>
        <begin position="521"/>
        <end position="531"/>
    </location>
</feature>
<feature type="compositionally biased region" description="Polar residues" evidence="1">
    <location>
        <begin position="532"/>
        <end position="546"/>
    </location>
</feature>
<dbReference type="AlphaFoldDB" id="A0A9X0J5C4"/>
<accession>A0A9X0J5C4</accession>
<protein>
    <submittedName>
        <fullName evidence="2">Uncharacterized protein</fullName>
    </submittedName>
</protein>
<evidence type="ECO:0000313" key="2">
    <source>
        <dbReference type="EMBL" id="KXN75217.1"/>
    </source>
</evidence>
<gene>
    <name evidence="2" type="ORF">AYJ53_02720</name>
</gene>
<name>A0A9X0J5C4_LACJH</name>
<dbReference type="RefSeq" id="WP_061400928.1">
    <property type="nucleotide sequence ID" value="NZ_LSNG01000045.1"/>
</dbReference>
<feature type="region of interest" description="Disordered" evidence="1">
    <location>
        <begin position="507"/>
        <end position="546"/>
    </location>
</feature>
<reference evidence="2 3" key="1">
    <citation type="submission" date="2016-02" db="EMBL/GenBank/DDBJ databases">
        <title>Complete Genome Sequences of Lactobacillus johnsonii Strain W1.</title>
        <authorList>
            <person name="Sun Y."/>
            <person name="Wu X."/>
        </authorList>
    </citation>
    <scope>NUCLEOTIDE SEQUENCE [LARGE SCALE GENOMIC DNA]</scope>
    <source>
        <strain evidence="2 3">W1</strain>
    </source>
</reference>
<evidence type="ECO:0000313" key="3">
    <source>
        <dbReference type="Proteomes" id="UP000070346"/>
    </source>
</evidence>
<evidence type="ECO:0000256" key="1">
    <source>
        <dbReference type="SAM" id="MobiDB-lite"/>
    </source>
</evidence>
<proteinExistence type="predicted"/>
<dbReference type="EMBL" id="LSNG01000045">
    <property type="protein sequence ID" value="KXN75217.1"/>
    <property type="molecule type" value="Genomic_DNA"/>
</dbReference>
<dbReference type="Proteomes" id="UP000070346">
    <property type="component" value="Unassembled WGS sequence"/>
</dbReference>
<sequence length="546" mass="63287">MNKNTTIANQQKSAINHYLNNHPQLSDGIKFINLEKLSKNEEFLTSYSIDDYDRNELQSTLKDGSKYGVMFIDTDSVAIHNISKKELKTLSNLKDYEFDPVYKSVAKEMAQLAPNAPDTTINLGDFTSFDPNAFEDTFLSFDEGKKALNAFDMPGKAHSENIDNAASSGINSNAQKEGKILGYITRKSFKMNKINKTPNMNNNEQNNQLFKQVEQTFTINPLAAQWWVQNKKAISESLDNMYADWENQRSHKESKKYGKISRKLTSEQISEFSKLYEKVHDMNGEHSLLPEEIEQKIEDESKFDQNNAPIVKEAQKLFTANPQNAKWYLQRNLAYNEDSDNLWRLFDGKKEQYVEQEKLTKLEKQFHLSDKQIAKLENHYQKTRDLNNPTSKYGRESKFTKETINQIFQLSKQQNKEVEKTIDKSSEREICRQPFLVKKDNLHTQNDEKVLSKADEQLNRVYARKFLKENNFALSKENIQQVSQNIAQNRANNKKQNKDSSVEAAYKIEKEKLSDPATRSKYQKSSKKHTKNATTNQTLLDQNLDL</sequence>
<dbReference type="OrthoDB" id="9813719at2"/>
<comment type="caution">
    <text evidence="2">The sequence shown here is derived from an EMBL/GenBank/DDBJ whole genome shotgun (WGS) entry which is preliminary data.</text>
</comment>
<organism evidence="2 3">
    <name type="scientific">Lactobacillus johnsonii</name>
    <dbReference type="NCBI Taxonomy" id="33959"/>
    <lineage>
        <taxon>Bacteria</taxon>
        <taxon>Bacillati</taxon>
        <taxon>Bacillota</taxon>
        <taxon>Bacilli</taxon>
        <taxon>Lactobacillales</taxon>
        <taxon>Lactobacillaceae</taxon>
        <taxon>Lactobacillus</taxon>
    </lineage>
</organism>